<dbReference type="Proteomes" id="UP000018362">
    <property type="component" value="Unassembled WGS sequence"/>
</dbReference>
<evidence type="ECO:0000256" key="1">
    <source>
        <dbReference type="ARBA" id="ARBA00000085"/>
    </source>
</evidence>
<dbReference type="CDD" id="cd00075">
    <property type="entry name" value="HATPase"/>
    <property type="match status" value="1"/>
</dbReference>
<dbReference type="GO" id="GO:0004721">
    <property type="term" value="F:phosphoprotein phosphatase activity"/>
    <property type="evidence" value="ECO:0007669"/>
    <property type="project" value="TreeGrafter"/>
</dbReference>
<dbReference type="PRINTS" id="PR00344">
    <property type="entry name" value="BCTRLSENSOR"/>
</dbReference>
<keyword evidence="4" id="KW-0808">Transferase</keyword>
<dbReference type="Gene3D" id="3.30.565.10">
    <property type="entry name" value="Histidine kinase-like ATPase, C-terminal domain"/>
    <property type="match status" value="1"/>
</dbReference>
<organism evidence="9 10">
    <name type="scientific">Phocaeicola coprocola CAG:162</name>
    <dbReference type="NCBI Taxonomy" id="1263040"/>
    <lineage>
        <taxon>Bacteria</taxon>
        <taxon>Pseudomonadati</taxon>
        <taxon>Bacteroidota</taxon>
        <taxon>Bacteroidia</taxon>
        <taxon>Bacteroidales</taxon>
        <taxon>Bacteroidaceae</taxon>
        <taxon>Phocaeicola</taxon>
    </lineage>
</organism>
<comment type="caution">
    <text evidence="9">The sequence shown here is derived from an EMBL/GenBank/DDBJ whole genome shotgun (WGS) entry which is preliminary data.</text>
</comment>
<keyword evidence="6" id="KW-0902">Two-component regulatory system</keyword>
<sequence length="478" mass="54909">MERRIKILNGFTAIVIVLFATMQCNWLYSRYRYTLHEYQDTLYNRVLNVIETGNELRRASVNDSILVVPNMKLSVNNATHRFEFEIYTINTRLYDIKDSLTFANLARIYESEHPAGIEKHTFVIDNSATESDVFDALERFRLDECVPIEIEPFNSLLRRNGMEIRNIELGHADSMMWHPIRTDNVSLRHKSLMVVYPYDIFEGEYIRIDCAVGLSPVIRQMADTLLLSLFLSVLLIGCFVAQIATIREQHRIESFRSNFVHAMIHELKRPIATLKMCVSYMGNEQLMQDVANRQTVIADSHLALDSLSAYFAKLRDLTFSRATEIPLNLSSFSLRDLLNICIGKLNPSNNKKVVVNLHPDTDITITADKIHLINIIDNLLENAVKYSREDVHIEIDYQEQDNDSIRISVKDNGLGISKSDSRHIFEKFYRSRAVIDKGIPGMGLGLTYVRMLVEAHRGTIRIESEQTSGSTFIIELPQ</sequence>
<feature type="transmembrane region" description="Helical" evidence="7">
    <location>
        <begin position="7"/>
        <end position="28"/>
    </location>
</feature>
<dbReference type="InterPro" id="IPR036097">
    <property type="entry name" value="HisK_dim/P_sf"/>
</dbReference>
<dbReference type="SMART" id="SM00387">
    <property type="entry name" value="HATPase_c"/>
    <property type="match status" value="1"/>
</dbReference>
<dbReference type="SUPFAM" id="SSF47384">
    <property type="entry name" value="Homodimeric domain of signal transducing histidine kinase"/>
    <property type="match status" value="1"/>
</dbReference>
<dbReference type="GO" id="GO:0005886">
    <property type="term" value="C:plasma membrane"/>
    <property type="evidence" value="ECO:0007669"/>
    <property type="project" value="TreeGrafter"/>
</dbReference>
<evidence type="ECO:0000259" key="8">
    <source>
        <dbReference type="PROSITE" id="PS50109"/>
    </source>
</evidence>
<evidence type="ECO:0000256" key="2">
    <source>
        <dbReference type="ARBA" id="ARBA00012438"/>
    </source>
</evidence>
<dbReference type="EMBL" id="CBCJ010000205">
    <property type="protein sequence ID" value="CDA72429.1"/>
    <property type="molecule type" value="Genomic_DNA"/>
</dbReference>
<comment type="catalytic activity">
    <reaction evidence="1">
        <text>ATP + protein L-histidine = ADP + protein N-phospho-L-histidine.</text>
        <dbReference type="EC" id="2.7.13.3"/>
    </reaction>
</comment>
<dbReference type="PANTHER" id="PTHR45453:SF1">
    <property type="entry name" value="PHOSPHATE REGULON SENSOR PROTEIN PHOR"/>
    <property type="match status" value="1"/>
</dbReference>
<evidence type="ECO:0000256" key="6">
    <source>
        <dbReference type="ARBA" id="ARBA00023012"/>
    </source>
</evidence>
<dbReference type="AlphaFoldDB" id="R6CHV2"/>
<dbReference type="InterPro" id="IPR003594">
    <property type="entry name" value="HATPase_dom"/>
</dbReference>
<name>R6CHV2_9BACT</name>
<protein>
    <recommendedName>
        <fullName evidence="2">histidine kinase</fullName>
        <ecNumber evidence="2">2.7.13.3</ecNumber>
    </recommendedName>
</protein>
<dbReference type="InterPro" id="IPR050351">
    <property type="entry name" value="BphY/WalK/GraS-like"/>
</dbReference>
<dbReference type="FunFam" id="3.30.565.10:FF:000006">
    <property type="entry name" value="Sensor histidine kinase WalK"/>
    <property type="match status" value="1"/>
</dbReference>
<keyword evidence="3" id="KW-0597">Phosphoprotein</keyword>
<keyword evidence="7" id="KW-1133">Transmembrane helix</keyword>
<dbReference type="InterPro" id="IPR004358">
    <property type="entry name" value="Sig_transdc_His_kin-like_C"/>
</dbReference>
<evidence type="ECO:0000256" key="4">
    <source>
        <dbReference type="ARBA" id="ARBA00022679"/>
    </source>
</evidence>
<evidence type="ECO:0000313" key="10">
    <source>
        <dbReference type="Proteomes" id="UP000018362"/>
    </source>
</evidence>
<gene>
    <name evidence="9" type="ORF">BN509_00552</name>
</gene>
<dbReference type="PROSITE" id="PS50109">
    <property type="entry name" value="HIS_KIN"/>
    <property type="match status" value="1"/>
</dbReference>
<evidence type="ECO:0000256" key="7">
    <source>
        <dbReference type="SAM" id="Phobius"/>
    </source>
</evidence>
<dbReference type="InterPro" id="IPR036890">
    <property type="entry name" value="HATPase_C_sf"/>
</dbReference>
<feature type="domain" description="Histidine kinase" evidence="8">
    <location>
        <begin position="262"/>
        <end position="478"/>
    </location>
</feature>
<keyword evidence="7" id="KW-0472">Membrane</keyword>
<dbReference type="RefSeq" id="WP_022125107.1">
    <property type="nucleotide sequence ID" value="NZ_FR880890.1"/>
</dbReference>
<keyword evidence="5" id="KW-0418">Kinase</keyword>
<dbReference type="GO" id="GO:0016036">
    <property type="term" value="P:cellular response to phosphate starvation"/>
    <property type="evidence" value="ECO:0007669"/>
    <property type="project" value="TreeGrafter"/>
</dbReference>
<reference evidence="9" key="1">
    <citation type="submission" date="2012-11" db="EMBL/GenBank/DDBJ databases">
        <title>Dependencies among metagenomic species, viruses, plasmids and units of genetic variation.</title>
        <authorList>
            <person name="Nielsen H.B."/>
            <person name="Almeida M."/>
            <person name="Juncker A.S."/>
            <person name="Rasmussen S."/>
            <person name="Li J."/>
            <person name="Sunagawa S."/>
            <person name="Plichta D."/>
            <person name="Gautier L."/>
            <person name="Le Chatelier E."/>
            <person name="Peletier E."/>
            <person name="Bonde I."/>
            <person name="Nielsen T."/>
            <person name="Manichanh C."/>
            <person name="Arumugam M."/>
            <person name="Batto J."/>
            <person name="Santos M.B.Q.D."/>
            <person name="Blom N."/>
            <person name="Borruel N."/>
            <person name="Burgdorf K.S."/>
            <person name="Boumezbeur F."/>
            <person name="Casellas F."/>
            <person name="Dore J."/>
            <person name="Guarner F."/>
            <person name="Hansen T."/>
            <person name="Hildebrand F."/>
            <person name="Kaas R.S."/>
            <person name="Kennedy S."/>
            <person name="Kristiansen K."/>
            <person name="Kultima J.R."/>
            <person name="Leonard P."/>
            <person name="Levenez F."/>
            <person name="Lund O."/>
            <person name="Moumen B."/>
            <person name="Le Paslier D."/>
            <person name="Pons N."/>
            <person name="Pedersen O."/>
            <person name="Prifti E."/>
            <person name="Qin J."/>
            <person name="Raes J."/>
            <person name="Tap J."/>
            <person name="Tims S."/>
            <person name="Ussery D.W."/>
            <person name="Yamada T."/>
            <person name="MetaHit consortium"/>
            <person name="Renault P."/>
            <person name="Sicheritz-Ponten T."/>
            <person name="Bork P."/>
            <person name="Wang J."/>
            <person name="Brunak S."/>
            <person name="Ehrlich S.D."/>
        </authorList>
    </citation>
    <scope>NUCLEOTIDE SEQUENCE [LARGE SCALE GENOMIC DNA]</scope>
</reference>
<dbReference type="EC" id="2.7.13.3" evidence="2"/>
<dbReference type="InterPro" id="IPR005467">
    <property type="entry name" value="His_kinase_dom"/>
</dbReference>
<evidence type="ECO:0000256" key="5">
    <source>
        <dbReference type="ARBA" id="ARBA00022777"/>
    </source>
</evidence>
<accession>R6CHV2</accession>
<evidence type="ECO:0000256" key="3">
    <source>
        <dbReference type="ARBA" id="ARBA00022553"/>
    </source>
</evidence>
<feature type="transmembrane region" description="Helical" evidence="7">
    <location>
        <begin position="225"/>
        <end position="246"/>
    </location>
</feature>
<evidence type="ECO:0000313" key="9">
    <source>
        <dbReference type="EMBL" id="CDA72429.1"/>
    </source>
</evidence>
<keyword evidence="7" id="KW-0812">Transmembrane</keyword>
<proteinExistence type="predicted"/>
<dbReference type="GO" id="GO:0000155">
    <property type="term" value="F:phosphorelay sensor kinase activity"/>
    <property type="evidence" value="ECO:0007669"/>
    <property type="project" value="InterPro"/>
</dbReference>
<dbReference type="Pfam" id="PF02518">
    <property type="entry name" value="HATPase_c"/>
    <property type="match status" value="1"/>
</dbReference>
<dbReference type="SUPFAM" id="SSF55874">
    <property type="entry name" value="ATPase domain of HSP90 chaperone/DNA topoisomerase II/histidine kinase"/>
    <property type="match status" value="1"/>
</dbReference>
<dbReference type="PANTHER" id="PTHR45453">
    <property type="entry name" value="PHOSPHATE REGULON SENSOR PROTEIN PHOR"/>
    <property type="match status" value="1"/>
</dbReference>